<evidence type="ECO:0000256" key="5">
    <source>
        <dbReference type="ARBA" id="ARBA00023136"/>
    </source>
</evidence>
<dbReference type="Pfam" id="PF07168">
    <property type="entry name" value="Ureide_permease"/>
    <property type="match status" value="2"/>
</dbReference>
<feature type="transmembrane region" description="Helical" evidence="6">
    <location>
        <begin position="278"/>
        <end position="297"/>
    </location>
</feature>
<dbReference type="PANTHER" id="PTHR16119:SF17">
    <property type="entry name" value="TRANSMEMBRANE PROTEIN 144"/>
    <property type="match status" value="1"/>
</dbReference>
<feature type="transmembrane region" description="Helical" evidence="6">
    <location>
        <begin position="87"/>
        <end position="108"/>
    </location>
</feature>
<dbReference type="PANTHER" id="PTHR16119">
    <property type="entry name" value="TRANSMEMBRANE PROTEIN 144"/>
    <property type="match status" value="1"/>
</dbReference>
<dbReference type="GO" id="GO:0016020">
    <property type="term" value="C:membrane"/>
    <property type="evidence" value="ECO:0007669"/>
    <property type="project" value="UniProtKB-SubCell"/>
</dbReference>
<protein>
    <recommendedName>
        <fullName evidence="9">Multidrug DMT transporter permease</fullName>
    </recommendedName>
</protein>
<evidence type="ECO:0008006" key="9">
    <source>
        <dbReference type="Google" id="ProtNLM"/>
    </source>
</evidence>
<keyword evidence="3 6" id="KW-0812">Transmembrane</keyword>
<evidence type="ECO:0000256" key="2">
    <source>
        <dbReference type="ARBA" id="ARBA00006117"/>
    </source>
</evidence>
<dbReference type="GO" id="GO:0015144">
    <property type="term" value="F:carbohydrate transmembrane transporter activity"/>
    <property type="evidence" value="ECO:0007669"/>
    <property type="project" value="InterPro"/>
</dbReference>
<comment type="similarity">
    <text evidence="2">Belongs to the GRP transporter (TC 2.A.7.5) family.</text>
</comment>
<feature type="transmembrane region" description="Helical" evidence="6">
    <location>
        <begin position="38"/>
        <end position="61"/>
    </location>
</feature>
<organism evidence="7 8">
    <name type="scientific">Paludibaculum fermentans</name>
    <dbReference type="NCBI Taxonomy" id="1473598"/>
    <lineage>
        <taxon>Bacteria</taxon>
        <taxon>Pseudomonadati</taxon>
        <taxon>Acidobacteriota</taxon>
        <taxon>Terriglobia</taxon>
        <taxon>Bryobacterales</taxon>
        <taxon>Bryobacteraceae</taxon>
        <taxon>Paludibaculum</taxon>
    </lineage>
</organism>
<evidence type="ECO:0000313" key="8">
    <source>
        <dbReference type="Proteomes" id="UP000593892"/>
    </source>
</evidence>
<feature type="transmembrane region" description="Helical" evidence="6">
    <location>
        <begin position="232"/>
        <end position="257"/>
    </location>
</feature>
<accession>A0A7S7SK22</accession>
<feature type="transmembrane region" description="Helical" evidence="6">
    <location>
        <begin position="141"/>
        <end position="161"/>
    </location>
</feature>
<dbReference type="Proteomes" id="UP000593892">
    <property type="component" value="Chromosome"/>
</dbReference>
<dbReference type="RefSeq" id="WP_194448705.1">
    <property type="nucleotide sequence ID" value="NZ_CP063849.1"/>
</dbReference>
<evidence type="ECO:0000256" key="6">
    <source>
        <dbReference type="SAM" id="Phobius"/>
    </source>
</evidence>
<comment type="subcellular location">
    <subcellularLocation>
        <location evidence="1">Membrane</location>
        <topology evidence="1">Multi-pass membrane protein</topology>
    </subcellularLocation>
</comment>
<dbReference type="EMBL" id="CP063849">
    <property type="protein sequence ID" value="QOY87036.1"/>
    <property type="molecule type" value="Genomic_DNA"/>
</dbReference>
<dbReference type="AlphaFoldDB" id="A0A7S7SK22"/>
<feature type="transmembrane region" description="Helical" evidence="6">
    <location>
        <begin position="115"/>
        <end position="135"/>
    </location>
</feature>
<keyword evidence="8" id="KW-1185">Reference proteome</keyword>
<feature type="transmembrane region" description="Helical" evidence="6">
    <location>
        <begin position="202"/>
        <end position="220"/>
    </location>
</feature>
<sequence length="364" mass="38122">MMIPSTYAVALLLAVLSMVCWGSWANTLKLSGKWRFELYYFDYSIGVLIAATVAAFTFGSIDGPTTDLAGPAFSFVDNLTVASKTQMAYALAAGVIFNLANILLVAAISVAGLSVAFPVGIGLALIVGTVLNHIIRPSGNPIYVFSGMALILLAILATAMAHAAYNASKRPVVATEELKTVPGARAIQRPSAKGSKTGPLKGIMLSLAAGILMGLFYPLVELSKQSDLGLGPYAAAFLFAVGVFLSTPVFNIFFMNMPVEGAPLGMRDYFQGSGKQHLLGLLGGIIWTIGCIANFVASSTPKSVNVGPATSYAMGQGATLVSTLWGLLIWKEFAGAQGGVRTRLILMFVLFVAGLALLSLAPLR</sequence>
<evidence type="ECO:0000256" key="1">
    <source>
        <dbReference type="ARBA" id="ARBA00004141"/>
    </source>
</evidence>
<feature type="transmembrane region" description="Helical" evidence="6">
    <location>
        <begin position="342"/>
        <end position="361"/>
    </location>
</feature>
<keyword evidence="5 6" id="KW-0472">Membrane</keyword>
<proteinExistence type="inferred from homology"/>
<feature type="transmembrane region" description="Helical" evidence="6">
    <location>
        <begin position="6"/>
        <end position="26"/>
    </location>
</feature>
<evidence type="ECO:0000313" key="7">
    <source>
        <dbReference type="EMBL" id="QOY87036.1"/>
    </source>
</evidence>
<evidence type="ECO:0000256" key="4">
    <source>
        <dbReference type="ARBA" id="ARBA00022989"/>
    </source>
</evidence>
<reference evidence="7 8" key="1">
    <citation type="submission" date="2020-10" db="EMBL/GenBank/DDBJ databases">
        <title>Complete genome sequence of Paludibaculum fermentans P105T, a facultatively anaerobic acidobacterium capable of dissimilatory Fe(III) reduction.</title>
        <authorList>
            <person name="Dedysh S.N."/>
            <person name="Beletsky A.V."/>
            <person name="Kulichevskaya I.S."/>
            <person name="Mardanov A.V."/>
            <person name="Ravin N.V."/>
        </authorList>
    </citation>
    <scope>NUCLEOTIDE SEQUENCE [LARGE SCALE GENOMIC DNA]</scope>
    <source>
        <strain evidence="7 8">P105</strain>
    </source>
</reference>
<evidence type="ECO:0000256" key="3">
    <source>
        <dbReference type="ARBA" id="ARBA00022692"/>
    </source>
</evidence>
<gene>
    <name evidence="7" type="ORF">IRI77_30355</name>
</gene>
<feature type="transmembrane region" description="Helical" evidence="6">
    <location>
        <begin position="309"/>
        <end position="330"/>
    </location>
</feature>
<dbReference type="KEGG" id="pfer:IRI77_30355"/>
<keyword evidence="4 6" id="KW-1133">Transmembrane helix</keyword>
<dbReference type="InterPro" id="IPR009834">
    <property type="entry name" value="Ureide_permease"/>
</dbReference>
<dbReference type="InterPro" id="IPR010651">
    <property type="entry name" value="Sugar_transport"/>
</dbReference>
<name>A0A7S7SK22_PALFE</name>